<reference evidence="3" key="1">
    <citation type="submission" date="2017-03" db="EMBL/GenBank/DDBJ databases">
        <title>Phytopthora megakarya and P. palmivora, two closely related causual agents of cacao black pod achieved similar genome size and gene model numbers by different mechanisms.</title>
        <authorList>
            <person name="Ali S."/>
            <person name="Shao J."/>
            <person name="Larry D.J."/>
            <person name="Kronmiller B."/>
            <person name="Shen D."/>
            <person name="Strem M.D."/>
            <person name="Melnick R.L."/>
            <person name="Guiltinan M.J."/>
            <person name="Tyler B.M."/>
            <person name="Meinhardt L.W."/>
            <person name="Bailey B.A."/>
        </authorList>
    </citation>
    <scope>NUCLEOTIDE SEQUENCE [LARGE SCALE GENOMIC DNA]</scope>
    <source>
        <strain evidence="3">zdho120</strain>
    </source>
</reference>
<evidence type="ECO:0000256" key="1">
    <source>
        <dbReference type="SAM" id="MobiDB-lite"/>
    </source>
</evidence>
<sequence>MQLLSFPPSKRAPTEAVSRAALAEAHKGKKKAVRGANSGDTAAKKAARDPDADSDADEEDKAAPPPAKKIKETPPSTCPPSSKDAKFVEAPRQQGFDLTSFMASFDPVPMQVDSTVTSELSALKAEESRLRGLLAQTSSSFGDDPSSSIGTAPNTKGDLPPSDVCYLTSASFPEGAKKAKGDYNPQRLTS</sequence>
<dbReference type="EMBL" id="NBNE01005123">
    <property type="protein sequence ID" value="OWZ04151.1"/>
    <property type="molecule type" value="Genomic_DNA"/>
</dbReference>
<dbReference type="Proteomes" id="UP000198211">
    <property type="component" value="Unassembled WGS sequence"/>
</dbReference>
<comment type="caution">
    <text evidence="2">The sequence shown here is derived from an EMBL/GenBank/DDBJ whole genome shotgun (WGS) entry which is preliminary data.</text>
</comment>
<evidence type="ECO:0000313" key="2">
    <source>
        <dbReference type="EMBL" id="OWZ04151.1"/>
    </source>
</evidence>
<feature type="compositionally biased region" description="Low complexity" evidence="1">
    <location>
        <begin position="138"/>
        <end position="148"/>
    </location>
</feature>
<dbReference type="STRING" id="4795.A0A225VF27"/>
<name>A0A225VF27_9STRA</name>
<gene>
    <name evidence="2" type="ORF">PHMEG_00023997</name>
</gene>
<protein>
    <submittedName>
        <fullName evidence="2">Uncharacterized protein</fullName>
    </submittedName>
</protein>
<proteinExistence type="predicted"/>
<feature type="region of interest" description="Disordered" evidence="1">
    <location>
        <begin position="134"/>
        <end position="162"/>
    </location>
</feature>
<dbReference type="OrthoDB" id="129674at2759"/>
<feature type="region of interest" description="Disordered" evidence="1">
    <location>
        <begin position="1"/>
        <end position="91"/>
    </location>
</feature>
<evidence type="ECO:0000313" key="3">
    <source>
        <dbReference type="Proteomes" id="UP000198211"/>
    </source>
</evidence>
<dbReference type="AlphaFoldDB" id="A0A225VF27"/>
<organism evidence="2 3">
    <name type="scientific">Phytophthora megakarya</name>
    <dbReference type="NCBI Taxonomy" id="4795"/>
    <lineage>
        <taxon>Eukaryota</taxon>
        <taxon>Sar</taxon>
        <taxon>Stramenopiles</taxon>
        <taxon>Oomycota</taxon>
        <taxon>Peronosporomycetes</taxon>
        <taxon>Peronosporales</taxon>
        <taxon>Peronosporaceae</taxon>
        <taxon>Phytophthora</taxon>
    </lineage>
</organism>
<keyword evidence="3" id="KW-1185">Reference proteome</keyword>
<accession>A0A225VF27</accession>
<feature type="compositionally biased region" description="Basic and acidic residues" evidence="1">
    <location>
        <begin position="42"/>
        <end position="51"/>
    </location>
</feature>